<reference evidence="1" key="1">
    <citation type="submission" date="2018-05" db="EMBL/GenBank/DDBJ databases">
        <authorList>
            <person name="Lanie J.A."/>
            <person name="Ng W.-L."/>
            <person name="Kazmierczak K.M."/>
            <person name="Andrzejewski T.M."/>
            <person name="Davidsen T.M."/>
            <person name="Wayne K.J."/>
            <person name="Tettelin H."/>
            <person name="Glass J.I."/>
            <person name="Rusch D."/>
            <person name="Podicherti R."/>
            <person name="Tsui H.-C.T."/>
            <person name="Winkler M.E."/>
        </authorList>
    </citation>
    <scope>NUCLEOTIDE SEQUENCE</scope>
</reference>
<organism evidence="1">
    <name type="scientific">marine metagenome</name>
    <dbReference type="NCBI Taxonomy" id="408172"/>
    <lineage>
        <taxon>unclassified sequences</taxon>
        <taxon>metagenomes</taxon>
        <taxon>ecological metagenomes</taxon>
    </lineage>
</organism>
<dbReference type="EMBL" id="UINC01056932">
    <property type="protein sequence ID" value="SVB77550.1"/>
    <property type="molecule type" value="Genomic_DNA"/>
</dbReference>
<proteinExistence type="predicted"/>
<feature type="non-terminal residue" evidence="1">
    <location>
        <position position="72"/>
    </location>
</feature>
<evidence type="ECO:0000313" key="1">
    <source>
        <dbReference type="EMBL" id="SVB77550.1"/>
    </source>
</evidence>
<name>A0A382GQZ1_9ZZZZ</name>
<gene>
    <name evidence="1" type="ORF">METZ01_LOCUS230404</name>
</gene>
<accession>A0A382GQZ1</accession>
<sequence length="72" mass="8443">MFNTQRWLKLSERSYGYKGHIEQGQYLDLHLIKVENEIGSYTVAPSFGDFIYITKNQIQDIENFARENPESA</sequence>
<protein>
    <submittedName>
        <fullName evidence="1">Uncharacterized protein</fullName>
    </submittedName>
</protein>
<dbReference type="AlphaFoldDB" id="A0A382GQZ1"/>